<keyword evidence="3" id="KW-1003">Cell membrane</keyword>
<dbReference type="Pfam" id="PF02417">
    <property type="entry name" value="Chromate_transp"/>
    <property type="match status" value="2"/>
</dbReference>
<evidence type="ECO:0000256" key="3">
    <source>
        <dbReference type="ARBA" id="ARBA00022475"/>
    </source>
</evidence>
<organism evidence="8 9">
    <name type="scientific">Cohnella silvisoli</name>
    <dbReference type="NCBI Taxonomy" id="2873699"/>
    <lineage>
        <taxon>Bacteria</taxon>
        <taxon>Bacillati</taxon>
        <taxon>Bacillota</taxon>
        <taxon>Bacilli</taxon>
        <taxon>Bacillales</taxon>
        <taxon>Paenibacillaceae</taxon>
        <taxon>Cohnella</taxon>
    </lineage>
</organism>
<dbReference type="PANTHER" id="PTHR33567:SF3">
    <property type="entry name" value="CHROMATE ION TRANSPORTER (EUROFUNG)"/>
    <property type="match status" value="1"/>
</dbReference>
<feature type="transmembrane region" description="Helical" evidence="7">
    <location>
        <begin position="363"/>
        <end position="393"/>
    </location>
</feature>
<dbReference type="NCBIfam" id="TIGR00937">
    <property type="entry name" value="2A51"/>
    <property type="match status" value="1"/>
</dbReference>
<keyword evidence="4 7" id="KW-0812">Transmembrane</keyword>
<dbReference type="InterPro" id="IPR014047">
    <property type="entry name" value="Chr_Tranpt_l_chain"/>
</dbReference>
<keyword evidence="9" id="KW-1185">Reference proteome</keyword>
<evidence type="ECO:0000256" key="2">
    <source>
        <dbReference type="ARBA" id="ARBA00005262"/>
    </source>
</evidence>
<gene>
    <name evidence="8" type="primary">chrA</name>
    <name evidence="8" type="ORF">QJS35_04810</name>
</gene>
<name>A0ABV1KPK9_9BACL</name>
<keyword evidence="5 7" id="KW-1133">Transmembrane helix</keyword>
<dbReference type="RefSeq" id="WP_232183523.1">
    <property type="nucleotide sequence ID" value="NZ_JAIOAP010000002.1"/>
</dbReference>
<keyword evidence="6 7" id="KW-0472">Membrane</keyword>
<comment type="subcellular location">
    <subcellularLocation>
        <location evidence="1">Cell membrane</location>
        <topology evidence="1">Multi-pass membrane protein</topology>
    </subcellularLocation>
</comment>
<evidence type="ECO:0000256" key="5">
    <source>
        <dbReference type="ARBA" id="ARBA00022989"/>
    </source>
</evidence>
<feature type="transmembrane region" description="Helical" evidence="7">
    <location>
        <begin position="331"/>
        <end position="351"/>
    </location>
</feature>
<dbReference type="Proteomes" id="UP001493487">
    <property type="component" value="Unassembled WGS sequence"/>
</dbReference>
<accession>A0ABV1KPK9</accession>
<proteinExistence type="inferred from homology"/>
<evidence type="ECO:0000256" key="7">
    <source>
        <dbReference type="SAM" id="Phobius"/>
    </source>
</evidence>
<feature type="transmembrane region" description="Helical" evidence="7">
    <location>
        <begin position="76"/>
        <end position="101"/>
    </location>
</feature>
<sequence>MESSRLRWLEVGITALKLGLTSFGGPVAHIGYFREQYVERKKWLSDEAFGDLTALCQFLPGPASSQLGIAIGIGRAGFLGGIMAWLGFTLPSALLLMAFAFGMQGSGFADAGWLQGLKLAAVAVVAQAVWSMAKSLTPDRPRILLAAFTASFAILVPGTVGQIVPIALCGIAGAFILKPQAVISQNERQLTGKGITAGLFLLLFITLLILLPIMATLNHNPLLELADIGYRAGALVFGGGHVVLPMLHDNILSTGLVNEQQFMAGYGAAQAVPGPLFTFAAYLGAVSASGIEGVIRAAVIVIFIFLPSFLLVAGVMPFWSRLRTQRRTRAVLNGVNASVVGILFAALYNPVWTSTVHDKVDLIFVGIGFLLLVIWKCPPWLLVTLAAVFGWILSL</sequence>
<feature type="transmembrane region" description="Helical" evidence="7">
    <location>
        <begin position="294"/>
        <end position="319"/>
    </location>
</feature>
<evidence type="ECO:0000313" key="8">
    <source>
        <dbReference type="EMBL" id="MEQ4481712.1"/>
    </source>
</evidence>
<dbReference type="PANTHER" id="PTHR33567">
    <property type="entry name" value="CHROMATE ION TRANSPORTER (EUROFUNG)"/>
    <property type="match status" value="1"/>
</dbReference>
<evidence type="ECO:0000313" key="9">
    <source>
        <dbReference type="Proteomes" id="UP001493487"/>
    </source>
</evidence>
<evidence type="ECO:0000256" key="6">
    <source>
        <dbReference type="ARBA" id="ARBA00023136"/>
    </source>
</evidence>
<dbReference type="EMBL" id="JASKHM010000002">
    <property type="protein sequence ID" value="MEQ4481712.1"/>
    <property type="molecule type" value="Genomic_DNA"/>
</dbReference>
<dbReference type="PIRSF" id="PIRSF004810">
    <property type="entry name" value="ChrA"/>
    <property type="match status" value="1"/>
</dbReference>
<comment type="caution">
    <text evidence="8">The sequence shown here is derived from an EMBL/GenBank/DDBJ whole genome shotgun (WGS) entry which is preliminary data.</text>
</comment>
<comment type="similarity">
    <text evidence="2">Belongs to the chromate ion transporter (CHR) (TC 2.A.51) family.</text>
</comment>
<feature type="transmembrane region" description="Helical" evidence="7">
    <location>
        <begin position="197"/>
        <end position="217"/>
    </location>
</feature>
<feature type="transmembrane region" description="Helical" evidence="7">
    <location>
        <begin position="144"/>
        <end position="177"/>
    </location>
</feature>
<dbReference type="InterPro" id="IPR003370">
    <property type="entry name" value="Chromate_transpt"/>
</dbReference>
<protein>
    <submittedName>
        <fullName evidence="8">Chromate efflux transporter</fullName>
    </submittedName>
</protein>
<feature type="transmembrane region" description="Helical" evidence="7">
    <location>
        <begin position="229"/>
        <end position="247"/>
    </location>
</feature>
<evidence type="ECO:0000256" key="4">
    <source>
        <dbReference type="ARBA" id="ARBA00022692"/>
    </source>
</evidence>
<reference evidence="8 9" key="1">
    <citation type="journal article" date="2023" name="Genome Announc.">
        <title>Pan-Genome Analyses of the Genus Cohnella and Proposal of the Novel Species Cohnella silvisoli sp. nov., Isolated from Forest Soil.</title>
        <authorList>
            <person name="Wang C."/>
            <person name="Mao L."/>
            <person name="Bao G."/>
            <person name="Zhu H."/>
        </authorList>
    </citation>
    <scope>NUCLEOTIDE SEQUENCE [LARGE SCALE GENOMIC DNA]</scope>
    <source>
        <strain evidence="8 9">NL03-T5-1</strain>
    </source>
</reference>
<evidence type="ECO:0000256" key="1">
    <source>
        <dbReference type="ARBA" id="ARBA00004651"/>
    </source>
</evidence>